<comment type="cofactor">
    <cofactor evidence="1">
        <name>Mg(2+)</name>
        <dbReference type="ChEBI" id="CHEBI:18420"/>
    </cofactor>
</comment>
<evidence type="ECO:0000256" key="2">
    <source>
        <dbReference type="ARBA" id="ARBA00005582"/>
    </source>
</evidence>
<proteinExistence type="inferred from homology"/>
<sequence>MNPENEPTRIDRHGARCIVIDEQDCVLFIGRSATADRPARWFLPGGGIDPGETMRDAAARELFEETGLRVDQGDLVGPVARQFYHANRPQGPFTQENHLFLVRVERFAPHVAGGDAYEMDFEFNWISASGFASTEGFDNRIESLLDLVKRLINGDIPTAPVELDPAGPPAEAATGR</sequence>
<keyword evidence="7" id="KW-1185">Reference proteome</keyword>
<protein>
    <submittedName>
        <fullName evidence="6">NUDIX domain-containing protein</fullName>
    </submittedName>
</protein>
<dbReference type="AlphaFoldDB" id="A0A1G6W5F4"/>
<evidence type="ECO:0000313" key="6">
    <source>
        <dbReference type="EMBL" id="SDD61160.1"/>
    </source>
</evidence>
<evidence type="ECO:0000313" key="7">
    <source>
        <dbReference type="Proteomes" id="UP000198949"/>
    </source>
</evidence>
<dbReference type="STRING" id="58114.SAMN05216270_105321"/>
<evidence type="ECO:0000256" key="4">
    <source>
        <dbReference type="RuleBase" id="RU003476"/>
    </source>
</evidence>
<name>A0A1G6W5F4_9ACTN</name>
<dbReference type="Gene3D" id="3.90.79.10">
    <property type="entry name" value="Nucleoside Triphosphate Pyrophosphohydrolase"/>
    <property type="match status" value="1"/>
</dbReference>
<dbReference type="InterPro" id="IPR020084">
    <property type="entry name" value="NUDIX_hydrolase_CS"/>
</dbReference>
<dbReference type="RefSeq" id="WP_091033818.1">
    <property type="nucleotide sequence ID" value="NZ_FNAD01000005.1"/>
</dbReference>
<dbReference type="PROSITE" id="PS51462">
    <property type="entry name" value="NUDIX"/>
    <property type="match status" value="1"/>
</dbReference>
<dbReference type="Proteomes" id="UP000198949">
    <property type="component" value="Unassembled WGS sequence"/>
</dbReference>
<comment type="similarity">
    <text evidence="2 4">Belongs to the Nudix hydrolase family.</text>
</comment>
<accession>A0A1G6W5F4</accession>
<dbReference type="InterPro" id="IPR015797">
    <property type="entry name" value="NUDIX_hydrolase-like_dom_sf"/>
</dbReference>
<evidence type="ECO:0000256" key="1">
    <source>
        <dbReference type="ARBA" id="ARBA00001946"/>
    </source>
</evidence>
<dbReference type="OrthoDB" id="4458448at2"/>
<feature type="domain" description="Nudix hydrolase" evidence="5">
    <location>
        <begin position="10"/>
        <end position="150"/>
    </location>
</feature>
<dbReference type="SUPFAM" id="SSF55811">
    <property type="entry name" value="Nudix"/>
    <property type="match status" value="1"/>
</dbReference>
<dbReference type="GO" id="GO:0016787">
    <property type="term" value="F:hydrolase activity"/>
    <property type="evidence" value="ECO:0007669"/>
    <property type="project" value="UniProtKB-KW"/>
</dbReference>
<reference evidence="7" key="1">
    <citation type="submission" date="2016-10" db="EMBL/GenBank/DDBJ databases">
        <authorList>
            <person name="Varghese N."/>
            <person name="Submissions S."/>
        </authorList>
    </citation>
    <scope>NUCLEOTIDE SEQUENCE [LARGE SCALE GENOMIC DNA]</scope>
    <source>
        <strain evidence="7">CGMCC 4.3516</strain>
    </source>
</reference>
<dbReference type="PANTHER" id="PTHR43046">
    <property type="entry name" value="GDP-MANNOSE MANNOSYL HYDROLASE"/>
    <property type="match status" value="1"/>
</dbReference>
<keyword evidence="3 4" id="KW-0378">Hydrolase</keyword>
<gene>
    <name evidence="6" type="ORF">SAMN05216270_105321</name>
</gene>
<dbReference type="InterPro" id="IPR000086">
    <property type="entry name" value="NUDIX_hydrolase_dom"/>
</dbReference>
<dbReference type="PRINTS" id="PR00502">
    <property type="entry name" value="NUDIXFAMILY"/>
</dbReference>
<dbReference type="PROSITE" id="PS00893">
    <property type="entry name" value="NUDIX_BOX"/>
    <property type="match status" value="1"/>
</dbReference>
<dbReference type="Pfam" id="PF00293">
    <property type="entry name" value="NUDIX"/>
    <property type="match status" value="1"/>
</dbReference>
<dbReference type="InterPro" id="IPR020476">
    <property type="entry name" value="Nudix_hydrolase"/>
</dbReference>
<evidence type="ECO:0000256" key="3">
    <source>
        <dbReference type="ARBA" id="ARBA00022801"/>
    </source>
</evidence>
<organism evidence="6 7">
    <name type="scientific">Glycomyces harbinensis</name>
    <dbReference type="NCBI Taxonomy" id="58114"/>
    <lineage>
        <taxon>Bacteria</taxon>
        <taxon>Bacillati</taxon>
        <taxon>Actinomycetota</taxon>
        <taxon>Actinomycetes</taxon>
        <taxon>Glycomycetales</taxon>
        <taxon>Glycomycetaceae</taxon>
        <taxon>Glycomyces</taxon>
    </lineage>
</organism>
<dbReference type="EMBL" id="FNAD01000005">
    <property type="protein sequence ID" value="SDD61160.1"/>
    <property type="molecule type" value="Genomic_DNA"/>
</dbReference>
<evidence type="ECO:0000259" key="5">
    <source>
        <dbReference type="PROSITE" id="PS51462"/>
    </source>
</evidence>
<dbReference type="PANTHER" id="PTHR43046:SF14">
    <property type="entry name" value="MUTT_NUDIX FAMILY PROTEIN"/>
    <property type="match status" value="1"/>
</dbReference>